<dbReference type="InterPro" id="IPR013189">
    <property type="entry name" value="Glyco_hydro_32_C"/>
</dbReference>
<sequence length="588" mass="63009">MTSTFTQSSSFSNFGDIHHHVGEVDVDDSSAQTSSSLMHVLVDTATKTIVQSALAALLVSSLNIPTAAAITSTTSSEETEARISHLHVSAMYTQPSFHIAAGAHGGWVNDPCGLLYHNGVYHVFYQYSTAPSGNSPRRWAHAISDNLHTWKRLPDALWPTPGGHDSVGAWSGAAGVDATTNTPYMLFTGAAPWSATQKGGPDYDEPRQTQLVAWPTDGTLANWITDHKPLASDPPAGGSAEQFRDPCSPYAVKNASDNLQRTLVGAQVEGNRFGAVVYASKDIARDQWQARETFFIDTFTPAADNLECPDLFEVENGIWVFKWSVQSNLKSKEQDMWIAGTLRDNGDGFDPLPGTSPMPVDLGTVYASRTMAANDSRRLLWGWSRERDQASAEDRRAWQGSLTVPRELTWDATRRMLLSFPAQELLALRGEVLGKIDVPRPAPAARRGAAVATLLAPRGAGAADFEILASAPPAALRGLAVGIRLLANSQVIAEVWLGARGLHIFGNDVPSPVGGVVPRSGASNASGRRALRILVDGTMIEAFADGGVSACTARVYTKVPASEWKAEVCVRGSAGRLKATAWAMEHGV</sequence>
<accession>A0A830HVV6</accession>
<evidence type="ECO:0000256" key="1">
    <source>
        <dbReference type="ARBA" id="ARBA00009902"/>
    </source>
</evidence>
<dbReference type="InterPro" id="IPR013320">
    <property type="entry name" value="ConA-like_dom_sf"/>
</dbReference>
<protein>
    <recommendedName>
        <fullName evidence="9">Beta-fructofuranosidase</fullName>
    </recommendedName>
</protein>
<dbReference type="SUPFAM" id="SSF49899">
    <property type="entry name" value="Concanavalin A-like lectins/glucanases"/>
    <property type="match status" value="1"/>
</dbReference>
<dbReference type="Gene3D" id="2.60.120.560">
    <property type="entry name" value="Exo-inulinase, domain 1"/>
    <property type="match status" value="1"/>
</dbReference>
<dbReference type="SMART" id="SM00640">
    <property type="entry name" value="Glyco_32"/>
    <property type="match status" value="1"/>
</dbReference>
<dbReference type="GO" id="GO:0005975">
    <property type="term" value="P:carbohydrate metabolic process"/>
    <property type="evidence" value="ECO:0007669"/>
    <property type="project" value="InterPro"/>
</dbReference>
<keyword evidence="8" id="KW-1185">Reference proteome</keyword>
<dbReference type="Pfam" id="PF00251">
    <property type="entry name" value="Glyco_hydro_32N"/>
    <property type="match status" value="1"/>
</dbReference>
<feature type="domain" description="Glycosyl hydrolase family 32 C-terminal" evidence="6">
    <location>
        <begin position="526"/>
        <end position="562"/>
    </location>
</feature>
<comment type="caution">
    <text evidence="7">The sequence shown here is derived from an EMBL/GenBank/DDBJ whole genome shotgun (WGS) entry which is preliminary data.</text>
</comment>
<dbReference type="SUPFAM" id="SSF75005">
    <property type="entry name" value="Arabinanase/levansucrase/invertase"/>
    <property type="match status" value="1"/>
</dbReference>
<dbReference type="GO" id="GO:0004553">
    <property type="term" value="F:hydrolase activity, hydrolyzing O-glycosyl compounds"/>
    <property type="evidence" value="ECO:0007669"/>
    <property type="project" value="InterPro"/>
</dbReference>
<gene>
    <name evidence="7" type="ORF">PPROV_000961500</name>
</gene>
<dbReference type="PANTHER" id="PTHR31953">
    <property type="entry name" value="BETA-FRUCTOFURANOSIDASE, INSOLUBLE ISOENZYME CWINV1-RELATED"/>
    <property type="match status" value="1"/>
</dbReference>
<keyword evidence="3 4" id="KW-0326">Glycosidase</keyword>
<comment type="similarity">
    <text evidence="1 4">Belongs to the glycosyl hydrolase 32 family.</text>
</comment>
<evidence type="ECO:0008006" key="9">
    <source>
        <dbReference type="Google" id="ProtNLM"/>
    </source>
</evidence>
<dbReference type="OrthoDB" id="507039at2759"/>
<keyword evidence="2 4" id="KW-0378">Hydrolase</keyword>
<evidence type="ECO:0000313" key="7">
    <source>
        <dbReference type="EMBL" id="GHP10885.1"/>
    </source>
</evidence>
<evidence type="ECO:0000259" key="5">
    <source>
        <dbReference type="Pfam" id="PF00251"/>
    </source>
</evidence>
<dbReference type="InterPro" id="IPR013148">
    <property type="entry name" value="Glyco_hydro_32_N"/>
</dbReference>
<organism evidence="7 8">
    <name type="scientific">Pycnococcus provasolii</name>
    <dbReference type="NCBI Taxonomy" id="41880"/>
    <lineage>
        <taxon>Eukaryota</taxon>
        <taxon>Viridiplantae</taxon>
        <taxon>Chlorophyta</taxon>
        <taxon>Pseudoscourfieldiophyceae</taxon>
        <taxon>Pseudoscourfieldiales</taxon>
        <taxon>Pycnococcaceae</taxon>
        <taxon>Pycnococcus</taxon>
    </lineage>
</organism>
<dbReference type="InterPro" id="IPR050551">
    <property type="entry name" value="Fructan_Metab_Enzymes"/>
</dbReference>
<dbReference type="Pfam" id="PF08244">
    <property type="entry name" value="Glyco_hydro_32C"/>
    <property type="match status" value="1"/>
</dbReference>
<proteinExistence type="inferred from homology"/>
<dbReference type="EMBL" id="BNJQ01000031">
    <property type="protein sequence ID" value="GHP10885.1"/>
    <property type="molecule type" value="Genomic_DNA"/>
</dbReference>
<dbReference type="AlphaFoldDB" id="A0A830HVV6"/>
<evidence type="ECO:0000259" key="6">
    <source>
        <dbReference type="Pfam" id="PF08244"/>
    </source>
</evidence>
<dbReference type="Proteomes" id="UP000660262">
    <property type="component" value="Unassembled WGS sequence"/>
</dbReference>
<evidence type="ECO:0000256" key="4">
    <source>
        <dbReference type="RuleBase" id="RU362110"/>
    </source>
</evidence>
<evidence type="ECO:0000256" key="2">
    <source>
        <dbReference type="ARBA" id="ARBA00022801"/>
    </source>
</evidence>
<evidence type="ECO:0000313" key="8">
    <source>
        <dbReference type="Proteomes" id="UP000660262"/>
    </source>
</evidence>
<name>A0A830HVV6_9CHLO</name>
<dbReference type="Gene3D" id="2.115.10.20">
    <property type="entry name" value="Glycosyl hydrolase domain, family 43"/>
    <property type="match status" value="1"/>
</dbReference>
<dbReference type="InterPro" id="IPR001362">
    <property type="entry name" value="Glyco_hydro_32"/>
</dbReference>
<feature type="domain" description="Glycosyl hydrolase family 32 N-terminal" evidence="5">
    <location>
        <begin position="104"/>
        <end position="420"/>
    </location>
</feature>
<evidence type="ECO:0000256" key="3">
    <source>
        <dbReference type="ARBA" id="ARBA00023295"/>
    </source>
</evidence>
<dbReference type="InterPro" id="IPR023296">
    <property type="entry name" value="Glyco_hydro_beta-prop_sf"/>
</dbReference>
<reference evidence="7" key="1">
    <citation type="submission" date="2020-10" db="EMBL/GenBank/DDBJ databases">
        <title>Unveiling of a novel bifunctional photoreceptor, Dualchrome1, isolated from a cosmopolitan green alga.</title>
        <authorList>
            <person name="Suzuki S."/>
            <person name="Kawachi M."/>
        </authorList>
    </citation>
    <scope>NUCLEOTIDE SEQUENCE</scope>
    <source>
        <strain evidence="7">NIES 2893</strain>
    </source>
</reference>
<dbReference type="CDD" id="cd08996">
    <property type="entry name" value="GH32_FFase"/>
    <property type="match status" value="1"/>
</dbReference>